<accession>A0A0A9CJL4</accession>
<dbReference type="InterPro" id="IPR025160">
    <property type="entry name" value="AATF"/>
</dbReference>
<protein>
    <recommendedName>
        <fullName evidence="2">AATF leucine zipper-containing domain-containing protein</fullName>
    </recommendedName>
</protein>
<evidence type="ECO:0000256" key="1">
    <source>
        <dbReference type="SAM" id="MobiDB-lite"/>
    </source>
</evidence>
<dbReference type="PANTHER" id="PTHR15565">
    <property type="entry name" value="AATF PROTEIN APOPTOSIS ANTAGONIZING TRANSCRIPTION FACTOR"/>
    <property type="match status" value="1"/>
</dbReference>
<dbReference type="AlphaFoldDB" id="A0A0A9CJL4"/>
<organism evidence="3">
    <name type="scientific">Arundo donax</name>
    <name type="common">Giant reed</name>
    <name type="synonym">Donax arundinaceus</name>
    <dbReference type="NCBI Taxonomy" id="35708"/>
    <lineage>
        <taxon>Eukaryota</taxon>
        <taxon>Viridiplantae</taxon>
        <taxon>Streptophyta</taxon>
        <taxon>Embryophyta</taxon>
        <taxon>Tracheophyta</taxon>
        <taxon>Spermatophyta</taxon>
        <taxon>Magnoliopsida</taxon>
        <taxon>Liliopsida</taxon>
        <taxon>Poales</taxon>
        <taxon>Poaceae</taxon>
        <taxon>PACMAD clade</taxon>
        <taxon>Arundinoideae</taxon>
        <taxon>Arundineae</taxon>
        <taxon>Arundo</taxon>
    </lineage>
</organism>
<reference evidence="3" key="2">
    <citation type="journal article" date="2015" name="Data Brief">
        <title>Shoot transcriptome of the giant reed, Arundo donax.</title>
        <authorList>
            <person name="Barrero R.A."/>
            <person name="Guerrero F.D."/>
            <person name="Moolhuijzen P."/>
            <person name="Goolsby J.A."/>
            <person name="Tidwell J."/>
            <person name="Bellgard S.E."/>
            <person name="Bellgard M.I."/>
        </authorList>
    </citation>
    <scope>NUCLEOTIDE SEQUENCE</scope>
    <source>
        <tissue evidence="3">Shoot tissue taken approximately 20 cm above the soil surface</tissue>
    </source>
</reference>
<evidence type="ECO:0000313" key="3">
    <source>
        <dbReference type="EMBL" id="JAD76504.1"/>
    </source>
</evidence>
<dbReference type="EMBL" id="GBRH01221391">
    <property type="protein sequence ID" value="JAD76504.1"/>
    <property type="molecule type" value="Transcribed_RNA"/>
</dbReference>
<dbReference type="Pfam" id="PF13339">
    <property type="entry name" value="AATF-Che1"/>
    <property type="match status" value="1"/>
</dbReference>
<proteinExistence type="predicted"/>
<sequence>MRFLLQKAFATSNKLPQEPIKTRFCNHDKEIEQAYDDLLNSSKQTLGSMLELQEALLESNQAAKGDDEMPSASNGENDDWSEIQRLQTR</sequence>
<evidence type="ECO:0000259" key="2">
    <source>
        <dbReference type="Pfam" id="PF13339"/>
    </source>
</evidence>
<dbReference type="PANTHER" id="PTHR15565:SF0">
    <property type="entry name" value="PROTEIN AATF"/>
    <property type="match status" value="1"/>
</dbReference>
<reference evidence="3" key="1">
    <citation type="submission" date="2014-09" db="EMBL/GenBank/DDBJ databases">
        <authorList>
            <person name="Magalhaes I.L.F."/>
            <person name="Oliveira U."/>
            <person name="Santos F.R."/>
            <person name="Vidigal T.H.D.A."/>
            <person name="Brescovit A.D."/>
            <person name="Santos A.J."/>
        </authorList>
    </citation>
    <scope>NUCLEOTIDE SEQUENCE</scope>
    <source>
        <tissue evidence="3">Shoot tissue taken approximately 20 cm above the soil surface</tissue>
    </source>
</reference>
<dbReference type="GO" id="GO:0005730">
    <property type="term" value="C:nucleolus"/>
    <property type="evidence" value="ECO:0007669"/>
    <property type="project" value="TreeGrafter"/>
</dbReference>
<feature type="region of interest" description="Disordered" evidence="1">
    <location>
        <begin position="60"/>
        <end position="89"/>
    </location>
</feature>
<name>A0A0A9CJL4_ARUDO</name>
<feature type="domain" description="AATF leucine zipper-containing" evidence="2">
    <location>
        <begin position="1"/>
        <end position="85"/>
    </location>
</feature>
<dbReference type="InterPro" id="IPR039223">
    <property type="entry name" value="AATF/Bfr2"/>
</dbReference>